<dbReference type="GO" id="GO:0005634">
    <property type="term" value="C:nucleus"/>
    <property type="evidence" value="ECO:0007669"/>
    <property type="project" value="UniProtKB-SubCell"/>
</dbReference>
<feature type="compositionally biased region" description="Low complexity" evidence="8">
    <location>
        <begin position="41"/>
        <end position="50"/>
    </location>
</feature>
<dbReference type="Pfam" id="PF00172">
    <property type="entry name" value="Zn_clus"/>
    <property type="match status" value="1"/>
</dbReference>
<dbReference type="GO" id="GO:0000976">
    <property type="term" value="F:transcription cis-regulatory region binding"/>
    <property type="evidence" value="ECO:0007669"/>
    <property type="project" value="TreeGrafter"/>
</dbReference>
<dbReference type="CDD" id="cd12148">
    <property type="entry name" value="fungal_TF_MHR"/>
    <property type="match status" value="1"/>
</dbReference>
<feature type="compositionally biased region" description="Pro residues" evidence="8">
    <location>
        <begin position="825"/>
        <end position="840"/>
    </location>
</feature>
<accession>A0AAD6HSK9</accession>
<evidence type="ECO:0000256" key="4">
    <source>
        <dbReference type="ARBA" id="ARBA00023015"/>
    </source>
</evidence>
<feature type="domain" description="Zn(2)-C6 fungal-type" evidence="9">
    <location>
        <begin position="80"/>
        <end position="114"/>
    </location>
</feature>
<dbReference type="Gene3D" id="4.10.240.10">
    <property type="entry name" value="Zn(2)-C6 fungal-type DNA-binding domain"/>
    <property type="match status" value="1"/>
</dbReference>
<dbReference type="CDD" id="cd00067">
    <property type="entry name" value="GAL4"/>
    <property type="match status" value="1"/>
</dbReference>
<evidence type="ECO:0000259" key="9">
    <source>
        <dbReference type="PROSITE" id="PS50048"/>
    </source>
</evidence>
<dbReference type="InterPro" id="IPR007219">
    <property type="entry name" value="XnlR_reg_dom"/>
</dbReference>
<dbReference type="EMBL" id="JAQJAN010000003">
    <property type="protein sequence ID" value="KAJ5734047.1"/>
    <property type="molecule type" value="Genomic_DNA"/>
</dbReference>
<dbReference type="InterPro" id="IPR051089">
    <property type="entry name" value="prtT"/>
</dbReference>
<feature type="compositionally biased region" description="Low complexity" evidence="8">
    <location>
        <begin position="157"/>
        <end position="173"/>
    </location>
</feature>
<dbReference type="GO" id="GO:0006351">
    <property type="term" value="P:DNA-templated transcription"/>
    <property type="evidence" value="ECO:0007669"/>
    <property type="project" value="InterPro"/>
</dbReference>
<organism evidence="10 11">
    <name type="scientific">Penicillium malachiteum</name>
    <dbReference type="NCBI Taxonomy" id="1324776"/>
    <lineage>
        <taxon>Eukaryota</taxon>
        <taxon>Fungi</taxon>
        <taxon>Dikarya</taxon>
        <taxon>Ascomycota</taxon>
        <taxon>Pezizomycotina</taxon>
        <taxon>Eurotiomycetes</taxon>
        <taxon>Eurotiomycetidae</taxon>
        <taxon>Eurotiales</taxon>
        <taxon>Aspergillaceae</taxon>
        <taxon>Penicillium</taxon>
    </lineage>
</organism>
<evidence type="ECO:0000256" key="8">
    <source>
        <dbReference type="SAM" id="MobiDB-lite"/>
    </source>
</evidence>
<evidence type="ECO:0000313" key="10">
    <source>
        <dbReference type="EMBL" id="KAJ5734047.1"/>
    </source>
</evidence>
<dbReference type="Pfam" id="PF04082">
    <property type="entry name" value="Fungal_trans"/>
    <property type="match status" value="1"/>
</dbReference>
<keyword evidence="2" id="KW-0479">Metal-binding</keyword>
<gene>
    <name evidence="10" type="ORF">N7493_002833</name>
</gene>
<dbReference type="GO" id="GO:0001216">
    <property type="term" value="F:DNA-binding transcription activator activity"/>
    <property type="evidence" value="ECO:0007669"/>
    <property type="project" value="UniProtKB-ARBA"/>
</dbReference>
<keyword evidence="4" id="KW-0805">Transcription regulation</keyword>
<name>A0AAD6HSK9_9EURO</name>
<dbReference type="SMART" id="SM00066">
    <property type="entry name" value="GAL4"/>
    <property type="match status" value="1"/>
</dbReference>
<keyword evidence="6" id="KW-0804">Transcription</keyword>
<dbReference type="InterPro" id="IPR036864">
    <property type="entry name" value="Zn2-C6_fun-type_DNA-bd_sf"/>
</dbReference>
<dbReference type="PROSITE" id="PS50048">
    <property type="entry name" value="ZN2_CY6_FUNGAL_2"/>
    <property type="match status" value="1"/>
</dbReference>
<dbReference type="GO" id="GO:0000981">
    <property type="term" value="F:DNA-binding transcription factor activity, RNA polymerase II-specific"/>
    <property type="evidence" value="ECO:0007669"/>
    <property type="project" value="InterPro"/>
</dbReference>
<keyword evidence="11" id="KW-1185">Reference proteome</keyword>
<dbReference type="InterPro" id="IPR001138">
    <property type="entry name" value="Zn2Cys6_DnaBD"/>
</dbReference>
<reference evidence="10" key="2">
    <citation type="submission" date="2023-01" db="EMBL/GenBank/DDBJ databases">
        <authorList>
            <person name="Petersen C."/>
        </authorList>
    </citation>
    <scope>NUCLEOTIDE SEQUENCE</scope>
    <source>
        <strain evidence="10">IBT 17514</strain>
    </source>
</reference>
<dbReference type="AlphaFoldDB" id="A0AAD6HSK9"/>
<dbReference type="SUPFAM" id="SSF57701">
    <property type="entry name" value="Zn2/Cys6 DNA-binding domain"/>
    <property type="match status" value="1"/>
</dbReference>
<evidence type="ECO:0000256" key="1">
    <source>
        <dbReference type="ARBA" id="ARBA00004123"/>
    </source>
</evidence>
<sequence>MASDYPEPPTHIQSISTTADSHVRARAQANSAADRAVFALASQAQAPSQLHGQHGETTSTEPEDHEAQLDPSMGIKRPRACEPCRQLKVRCDPDPTHPDGACKRCAKARRQCVVTAPSRKRQKKTDSRVTELERKIDALTATLQASHHSQLAAGAAVQSQTQPQSQPQQVPVQTREETNHSRRWLREDSSHLAGNKRHHDGFMVSQYPHPDSPSAEQIHFKQSQVPTPKMPHWRGPYAGEMTPAPAPKSDFLDVIDRGLIDLETAKASFDRYVNRMAIEMPFVVFPPGTTMGQVRREKPTLFLAILGISVATYKKELQMPLVNECYRVIAEKVVVKGHKSLELIQALVVISIWYIPPDNLDELKFYQMIHMAIALAMELGLNRRSNGDLKPLKRIREMMVKNTTTEDMDLNGPEARRTWIACYFMGIQVATALRRMQLARWQPYMDESVQILESHPDALASDRAIIWWAKLGWIMEQAGLQLISDDTQSVVSFTDSKVRYTIKAFGKQLAQYRREIPDSIWSAPLAHTYFALELFVHESAMGVDCRDSIQPNVLNNEDLSATAMAPLIDALTTCINSIHKTFDVIMDIDVERFTCLPTLAIARTAYPVVSLIKIYSLLTAPESRIGQVIDMQSLKIEYYLEKVLNHYQTAAALDSGRVVNKFRNILQMLYAWFSKKKSNGPELREMFGAEMRSDNSSDKNPMKEGTTPLHVLSELAMEDPNKHHPGNHPHQPRLSQGNIYSPASLNQEFGRNSITPTRNPGSTNYGTTEPHRMGSMVSTRSDPIAGPVPTTWSSTSSFSPLMPVSGMRDPNMGNRPYYPQFSSPQGPPQPYSMPNPPTPQYPEMSAAGSMPFGQSMGIIQGVPMDPNNLSALGTIMDEWLFGFPSAFDESFQF</sequence>
<proteinExistence type="predicted"/>
<feature type="compositionally biased region" description="Polar residues" evidence="8">
    <location>
        <begin position="733"/>
        <end position="767"/>
    </location>
</feature>
<evidence type="ECO:0000256" key="2">
    <source>
        <dbReference type="ARBA" id="ARBA00022723"/>
    </source>
</evidence>
<dbReference type="PANTHER" id="PTHR31845">
    <property type="entry name" value="FINGER DOMAIN PROTEIN, PUTATIVE-RELATED"/>
    <property type="match status" value="1"/>
</dbReference>
<keyword evidence="7" id="KW-0539">Nucleus</keyword>
<dbReference type="Proteomes" id="UP001215712">
    <property type="component" value="Unassembled WGS sequence"/>
</dbReference>
<comment type="caution">
    <text evidence="10">The sequence shown here is derived from an EMBL/GenBank/DDBJ whole genome shotgun (WGS) entry which is preliminary data.</text>
</comment>
<reference evidence="10" key="1">
    <citation type="journal article" date="2023" name="IMA Fungus">
        <title>Comparative genomic study of the Penicillium genus elucidates a diverse pangenome and 15 lateral gene transfer events.</title>
        <authorList>
            <person name="Petersen C."/>
            <person name="Sorensen T."/>
            <person name="Nielsen M.R."/>
            <person name="Sondergaard T.E."/>
            <person name="Sorensen J.L."/>
            <person name="Fitzpatrick D.A."/>
            <person name="Frisvad J.C."/>
            <person name="Nielsen K.L."/>
        </authorList>
    </citation>
    <scope>NUCLEOTIDE SEQUENCE</scope>
    <source>
        <strain evidence="10">IBT 17514</strain>
    </source>
</reference>
<dbReference type="FunFam" id="4.10.240.10:FF:000003">
    <property type="entry name" value="C6 transcription factor (Leu3)"/>
    <property type="match status" value="1"/>
</dbReference>
<feature type="region of interest" description="Disordered" evidence="8">
    <location>
        <begin position="150"/>
        <end position="216"/>
    </location>
</feature>
<feature type="compositionally biased region" description="Basic and acidic residues" evidence="8">
    <location>
        <begin position="174"/>
        <end position="190"/>
    </location>
</feature>
<feature type="region of interest" description="Disordered" evidence="8">
    <location>
        <begin position="41"/>
        <end position="75"/>
    </location>
</feature>
<keyword evidence="5" id="KW-0238">DNA-binding</keyword>
<protein>
    <recommendedName>
        <fullName evidence="9">Zn(2)-C6 fungal-type domain-containing protein</fullName>
    </recommendedName>
</protein>
<dbReference type="PROSITE" id="PS00463">
    <property type="entry name" value="ZN2_CY6_FUNGAL_1"/>
    <property type="match status" value="1"/>
</dbReference>
<evidence type="ECO:0000256" key="3">
    <source>
        <dbReference type="ARBA" id="ARBA00022833"/>
    </source>
</evidence>
<dbReference type="GO" id="GO:0008270">
    <property type="term" value="F:zinc ion binding"/>
    <property type="evidence" value="ECO:0007669"/>
    <property type="project" value="InterPro"/>
</dbReference>
<keyword evidence="3" id="KW-0862">Zinc</keyword>
<comment type="subcellular location">
    <subcellularLocation>
        <location evidence="1">Nucleus</location>
    </subcellularLocation>
</comment>
<dbReference type="PANTHER" id="PTHR31845:SF39">
    <property type="entry name" value="TRANSCRIPTION FACTOR PBCR-RELATED"/>
    <property type="match status" value="1"/>
</dbReference>
<feature type="region of interest" description="Disordered" evidence="8">
    <location>
        <begin position="718"/>
        <end position="840"/>
    </location>
</feature>
<feature type="region of interest" description="Disordered" evidence="8">
    <location>
        <begin position="1"/>
        <end position="28"/>
    </location>
</feature>
<evidence type="ECO:0000313" key="11">
    <source>
        <dbReference type="Proteomes" id="UP001215712"/>
    </source>
</evidence>
<evidence type="ECO:0000256" key="6">
    <source>
        <dbReference type="ARBA" id="ARBA00023163"/>
    </source>
</evidence>
<feature type="compositionally biased region" description="Polar residues" evidence="8">
    <location>
        <begin position="11"/>
        <end position="20"/>
    </location>
</feature>
<evidence type="ECO:0000256" key="7">
    <source>
        <dbReference type="ARBA" id="ARBA00023242"/>
    </source>
</evidence>
<evidence type="ECO:0000256" key="5">
    <source>
        <dbReference type="ARBA" id="ARBA00023125"/>
    </source>
</evidence>
<feature type="compositionally biased region" description="Low complexity" evidence="8">
    <location>
        <begin position="789"/>
        <end position="805"/>
    </location>
</feature>